<accession>A0A645F4M8</accession>
<evidence type="ECO:0000313" key="1">
    <source>
        <dbReference type="EMBL" id="MPN08472.1"/>
    </source>
</evidence>
<dbReference type="AlphaFoldDB" id="A0A645F4M8"/>
<proteinExistence type="predicted"/>
<sequence>MQISGHFQHFAFNFGKPRDLPQLFGGFGHPGRMVRRVFAAKINHAGYDFRKAEHFVYIEKFAAVGLHIEKQILGRIIGQLEPDMFF</sequence>
<name>A0A645F4M8_9ZZZZ</name>
<gene>
    <name evidence="1" type="ORF">SDC9_155754</name>
</gene>
<reference evidence="1" key="1">
    <citation type="submission" date="2019-08" db="EMBL/GenBank/DDBJ databases">
        <authorList>
            <person name="Kucharzyk K."/>
            <person name="Murdoch R.W."/>
            <person name="Higgins S."/>
            <person name="Loffler F."/>
        </authorList>
    </citation>
    <scope>NUCLEOTIDE SEQUENCE</scope>
</reference>
<organism evidence="1">
    <name type="scientific">bioreactor metagenome</name>
    <dbReference type="NCBI Taxonomy" id="1076179"/>
    <lineage>
        <taxon>unclassified sequences</taxon>
        <taxon>metagenomes</taxon>
        <taxon>ecological metagenomes</taxon>
    </lineage>
</organism>
<dbReference type="EMBL" id="VSSQ01054525">
    <property type="protein sequence ID" value="MPN08472.1"/>
    <property type="molecule type" value="Genomic_DNA"/>
</dbReference>
<comment type="caution">
    <text evidence="1">The sequence shown here is derived from an EMBL/GenBank/DDBJ whole genome shotgun (WGS) entry which is preliminary data.</text>
</comment>
<protein>
    <submittedName>
        <fullName evidence="1">Uncharacterized protein</fullName>
    </submittedName>
</protein>